<reference evidence="1 2" key="1">
    <citation type="submission" date="2018-11" db="EMBL/GenBank/DDBJ databases">
        <authorList>
            <consortium name="Pathogen Informatics"/>
        </authorList>
    </citation>
    <scope>NUCLEOTIDE SEQUENCE [LARGE SCALE GENOMIC DNA]</scope>
    <source>
        <strain evidence="1 2">Zambia</strain>
    </source>
</reference>
<name>A0A3P7XV36_9TREM</name>
<dbReference type="AlphaFoldDB" id="A0A3P7XV36"/>
<gene>
    <name evidence="1" type="ORF">SMRZ_LOCUS4967</name>
</gene>
<dbReference type="EMBL" id="UZAI01001637">
    <property type="protein sequence ID" value="VDO63937.1"/>
    <property type="molecule type" value="Genomic_DNA"/>
</dbReference>
<sequence length="73" mass="8633">MFTKMRGRKSNVRRFNRIPNQWCTWAPVSRAYSLCQRSSTHCLLAPRVLFTELRGRKANVWRCHRVGGHEEST</sequence>
<accession>A0A3P7XV36</accession>
<keyword evidence="2" id="KW-1185">Reference proteome</keyword>
<dbReference type="Proteomes" id="UP000277204">
    <property type="component" value="Unassembled WGS sequence"/>
</dbReference>
<evidence type="ECO:0000313" key="2">
    <source>
        <dbReference type="Proteomes" id="UP000277204"/>
    </source>
</evidence>
<organism evidence="1 2">
    <name type="scientific">Schistosoma margrebowiei</name>
    <dbReference type="NCBI Taxonomy" id="48269"/>
    <lineage>
        <taxon>Eukaryota</taxon>
        <taxon>Metazoa</taxon>
        <taxon>Spiralia</taxon>
        <taxon>Lophotrochozoa</taxon>
        <taxon>Platyhelminthes</taxon>
        <taxon>Trematoda</taxon>
        <taxon>Digenea</taxon>
        <taxon>Strigeidida</taxon>
        <taxon>Schistosomatoidea</taxon>
        <taxon>Schistosomatidae</taxon>
        <taxon>Schistosoma</taxon>
    </lineage>
</organism>
<protein>
    <submittedName>
        <fullName evidence="1">Uncharacterized protein</fullName>
    </submittedName>
</protein>
<evidence type="ECO:0000313" key="1">
    <source>
        <dbReference type="EMBL" id="VDO63937.1"/>
    </source>
</evidence>
<proteinExistence type="predicted"/>